<dbReference type="PRINTS" id="PR00344">
    <property type="entry name" value="BCTRLSENSOR"/>
</dbReference>
<keyword evidence="14" id="KW-1185">Reference proteome</keyword>
<comment type="caution">
    <text evidence="13">The sequence shown here is derived from an EMBL/GenBank/DDBJ whole genome shotgun (WGS) entry which is preliminary data.</text>
</comment>
<reference evidence="13 14" key="1">
    <citation type="journal article" date="2013" name="Genome Announc.">
        <title>Genome Sequence of the Pigment-Producing Bacterium Pseudogulbenkiania ferrooxidans, Isolated from Loktak Lake.</title>
        <authorList>
            <person name="Puranik S."/>
            <person name="Talkal R."/>
            <person name="Qureshi A."/>
            <person name="Khardenavis A."/>
            <person name="Kapley A."/>
            <person name="Purohit H.J."/>
        </authorList>
    </citation>
    <scope>NUCLEOTIDE SEQUENCE [LARGE SCALE GENOMIC DNA]</scope>
    <source>
        <strain evidence="13 14">EGD-HP2</strain>
    </source>
</reference>
<keyword evidence="9" id="KW-0902">Two-component regulatory system</keyword>
<feature type="domain" description="Histidine kinase" evidence="11">
    <location>
        <begin position="258"/>
        <end position="469"/>
    </location>
</feature>
<dbReference type="InterPro" id="IPR013727">
    <property type="entry name" value="2CSK_N"/>
</dbReference>
<accession>A0ABN0N1F1</accession>
<dbReference type="InterPro" id="IPR003594">
    <property type="entry name" value="HATPase_dom"/>
</dbReference>
<dbReference type="Proteomes" id="UP000016426">
    <property type="component" value="Unassembled WGS sequence"/>
</dbReference>
<dbReference type="SMART" id="SM00388">
    <property type="entry name" value="HisKA"/>
    <property type="match status" value="1"/>
</dbReference>
<dbReference type="InterPro" id="IPR003660">
    <property type="entry name" value="HAMP_dom"/>
</dbReference>
<dbReference type="PANTHER" id="PTHR45436:SF1">
    <property type="entry name" value="SENSOR PROTEIN QSEC"/>
    <property type="match status" value="1"/>
</dbReference>
<evidence type="ECO:0000256" key="1">
    <source>
        <dbReference type="ARBA" id="ARBA00000085"/>
    </source>
</evidence>
<evidence type="ECO:0000256" key="8">
    <source>
        <dbReference type="ARBA" id="ARBA00022989"/>
    </source>
</evidence>
<dbReference type="InterPro" id="IPR003661">
    <property type="entry name" value="HisK_dim/P_dom"/>
</dbReference>
<dbReference type="EMBL" id="AVPH01000293">
    <property type="protein sequence ID" value="ERD99529.1"/>
    <property type="molecule type" value="Genomic_DNA"/>
</dbReference>
<evidence type="ECO:0000256" key="4">
    <source>
        <dbReference type="ARBA" id="ARBA00022553"/>
    </source>
</evidence>
<dbReference type="CDD" id="cd00082">
    <property type="entry name" value="HisKA"/>
    <property type="match status" value="1"/>
</dbReference>
<dbReference type="SUPFAM" id="SSF47384">
    <property type="entry name" value="Homodimeric domain of signal transducing histidine kinase"/>
    <property type="match status" value="1"/>
</dbReference>
<sequence length="469" mass="51541">MAAMASGQAWRRPDSLRLRLLWGLLLPLLLLLSLDAYLTYQRSLAGANAAFDRMLHTSARAIANGISSHSGEIRVDIPYFALQMFESNAAGKVFYRVSDEKGRVLTGYEDLPAPAKKGAGAPALQFSDADYLGEEVRLVSLRQTVRDMLTLRDQDVWVQVAETPESRQELARSLLLGSLLQEILLVLTLLLIVSLAVSRGLRPLRRLSAEVASRNEDDLEPLPKAGLPSELAPLVDALNLHGERLQRLFAARRRFIDDAAHQLKTPLAVMQTQAELALREEEPVEQRRQLRRLLAGLRQAGHMVAQLLQMSRLEPDNGQPIALGRVDAAALAREVALEWAAAAHERGADLGYEGEDSVSVRGNRALLRELLNNLLDNALRYAGDGAVVTVAVRDGPHACLEVRDSGPGIPEAEREKVLLRFYRLAGERREGSGLGLAIVREIAGRHGARLSLDQAMEGGLRVGVHFPER</sequence>
<evidence type="ECO:0000256" key="3">
    <source>
        <dbReference type="ARBA" id="ARBA00012438"/>
    </source>
</evidence>
<name>A0ABN0N1F1_9NEIS</name>
<dbReference type="Gene3D" id="1.10.287.130">
    <property type="match status" value="1"/>
</dbReference>
<evidence type="ECO:0000313" key="13">
    <source>
        <dbReference type="EMBL" id="ERD99529.1"/>
    </source>
</evidence>
<protein>
    <recommendedName>
        <fullName evidence="3">histidine kinase</fullName>
        <ecNumber evidence="3">2.7.13.3</ecNumber>
    </recommendedName>
</protein>
<evidence type="ECO:0000256" key="10">
    <source>
        <dbReference type="ARBA" id="ARBA00023136"/>
    </source>
</evidence>
<organism evidence="13 14">
    <name type="scientific">Pseudogulbenkiania ferrooxidans EGD-HP2</name>
    <dbReference type="NCBI Taxonomy" id="1388764"/>
    <lineage>
        <taxon>Bacteria</taxon>
        <taxon>Pseudomonadati</taxon>
        <taxon>Pseudomonadota</taxon>
        <taxon>Betaproteobacteria</taxon>
        <taxon>Neisseriales</taxon>
        <taxon>Chromobacteriaceae</taxon>
        <taxon>Pseudogulbenkiania</taxon>
    </lineage>
</organism>
<comment type="subcellular location">
    <subcellularLocation>
        <location evidence="2">Membrane</location>
    </subcellularLocation>
</comment>
<dbReference type="InterPro" id="IPR050428">
    <property type="entry name" value="TCS_sensor_his_kinase"/>
</dbReference>
<dbReference type="Pfam" id="PF00512">
    <property type="entry name" value="HisKA"/>
    <property type="match status" value="1"/>
</dbReference>
<dbReference type="InterPro" id="IPR005467">
    <property type="entry name" value="His_kinase_dom"/>
</dbReference>
<dbReference type="InterPro" id="IPR004358">
    <property type="entry name" value="Sig_transdc_His_kin-like_C"/>
</dbReference>
<evidence type="ECO:0000256" key="6">
    <source>
        <dbReference type="ARBA" id="ARBA00022692"/>
    </source>
</evidence>
<comment type="catalytic activity">
    <reaction evidence="1">
        <text>ATP + protein L-histidine = ADP + protein N-phospho-L-histidine.</text>
        <dbReference type="EC" id="2.7.13.3"/>
    </reaction>
</comment>
<dbReference type="InterPro" id="IPR036890">
    <property type="entry name" value="HATPase_C_sf"/>
</dbReference>
<dbReference type="SUPFAM" id="SSF55874">
    <property type="entry name" value="ATPase domain of HSP90 chaperone/DNA topoisomerase II/histidine kinase"/>
    <property type="match status" value="1"/>
</dbReference>
<evidence type="ECO:0000259" key="12">
    <source>
        <dbReference type="PROSITE" id="PS50885"/>
    </source>
</evidence>
<evidence type="ECO:0000256" key="2">
    <source>
        <dbReference type="ARBA" id="ARBA00004370"/>
    </source>
</evidence>
<dbReference type="Pfam" id="PF02518">
    <property type="entry name" value="HATPase_c"/>
    <property type="match status" value="1"/>
</dbReference>
<evidence type="ECO:0000256" key="7">
    <source>
        <dbReference type="ARBA" id="ARBA00022777"/>
    </source>
</evidence>
<evidence type="ECO:0000313" key="14">
    <source>
        <dbReference type="Proteomes" id="UP000016426"/>
    </source>
</evidence>
<evidence type="ECO:0000259" key="11">
    <source>
        <dbReference type="PROSITE" id="PS50109"/>
    </source>
</evidence>
<dbReference type="PROSITE" id="PS50885">
    <property type="entry name" value="HAMP"/>
    <property type="match status" value="1"/>
</dbReference>
<evidence type="ECO:0000256" key="9">
    <source>
        <dbReference type="ARBA" id="ARBA00023012"/>
    </source>
</evidence>
<dbReference type="PROSITE" id="PS50109">
    <property type="entry name" value="HIS_KIN"/>
    <property type="match status" value="1"/>
</dbReference>
<dbReference type="EC" id="2.7.13.3" evidence="3"/>
<dbReference type="Pfam" id="PF08521">
    <property type="entry name" value="2CSK_N"/>
    <property type="match status" value="1"/>
</dbReference>
<keyword evidence="10" id="KW-0472">Membrane</keyword>
<keyword evidence="7" id="KW-0418">Kinase</keyword>
<keyword evidence="5" id="KW-0808">Transferase</keyword>
<evidence type="ECO:0000256" key="5">
    <source>
        <dbReference type="ARBA" id="ARBA00022679"/>
    </source>
</evidence>
<dbReference type="CDD" id="cd00075">
    <property type="entry name" value="HATPase"/>
    <property type="match status" value="1"/>
</dbReference>
<keyword evidence="8" id="KW-1133">Transmembrane helix</keyword>
<keyword evidence="4" id="KW-0597">Phosphoprotein</keyword>
<gene>
    <name evidence="13" type="ORF">O166_17205</name>
</gene>
<proteinExistence type="predicted"/>
<dbReference type="Gene3D" id="3.30.565.10">
    <property type="entry name" value="Histidine kinase-like ATPase, C-terminal domain"/>
    <property type="match status" value="1"/>
</dbReference>
<dbReference type="SMART" id="SM00387">
    <property type="entry name" value="HATPase_c"/>
    <property type="match status" value="1"/>
</dbReference>
<dbReference type="PANTHER" id="PTHR45436">
    <property type="entry name" value="SENSOR HISTIDINE KINASE YKOH"/>
    <property type="match status" value="1"/>
</dbReference>
<dbReference type="InterPro" id="IPR036097">
    <property type="entry name" value="HisK_dim/P_sf"/>
</dbReference>
<keyword evidence="6" id="KW-0812">Transmembrane</keyword>
<feature type="domain" description="HAMP" evidence="12">
    <location>
        <begin position="198"/>
        <end position="250"/>
    </location>
</feature>